<sequence length="247" mass="28919">MFPNDRPTFPQPPLQLGSSSERNDSSIRSNLPREASIKVRKTEYKQVLKARAMENLKDKRKLLRDQVRDPFAAHHQVGSSSSLEFNPYDEYMNACRLELERLMAEDKGSMTDDEYNELLWELQQEIENEFQEEDEEQLREYEEQQRLEAQDMDELINFYEKSVFLCPVCKKNNLHETKHSLCCKCGLRIPTSLNGLSVKFVSQQVIDCYGEHKLQCNKEPKVLAEQRAGMTFVTLRCDHCDFLEIIV</sequence>
<dbReference type="Proteomes" id="UP000444721">
    <property type="component" value="Unassembled WGS sequence"/>
</dbReference>
<evidence type="ECO:0000256" key="2">
    <source>
        <dbReference type="ARBA" id="ARBA00022771"/>
    </source>
</evidence>
<dbReference type="OMA" id="CKTEMER"/>
<evidence type="ECO:0000259" key="5">
    <source>
        <dbReference type="Pfam" id="PF14768"/>
    </source>
</evidence>
<dbReference type="PANTHER" id="PTHR31742:SF1">
    <property type="entry name" value="RPA-INTERACTING PROTEIN"/>
    <property type="match status" value="1"/>
</dbReference>
<comment type="caution">
    <text evidence="6">The sequence shown here is derived from an EMBL/GenBank/DDBJ whole genome shotgun (WGS) entry which is preliminary data.</text>
</comment>
<dbReference type="PANTHER" id="PTHR31742">
    <property type="entry name" value="RPA-INTERACTING PROTEIN RPAIN"/>
    <property type="match status" value="1"/>
</dbReference>
<protein>
    <recommendedName>
        <fullName evidence="5">RPA-interacting protein C-terminal domain-containing protein</fullName>
    </recommendedName>
</protein>
<organism evidence="6 7">
    <name type="scientific">Naegleria fowleri</name>
    <name type="common">Brain eating amoeba</name>
    <dbReference type="NCBI Taxonomy" id="5763"/>
    <lineage>
        <taxon>Eukaryota</taxon>
        <taxon>Discoba</taxon>
        <taxon>Heterolobosea</taxon>
        <taxon>Tetramitia</taxon>
        <taxon>Eutetramitia</taxon>
        <taxon>Vahlkampfiidae</taxon>
        <taxon>Naegleria</taxon>
    </lineage>
</organism>
<keyword evidence="2" id="KW-0863">Zinc-finger</keyword>
<evidence type="ECO:0000313" key="7">
    <source>
        <dbReference type="Proteomes" id="UP000444721"/>
    </source>
</evidence>
<dbReference type="GO" id="GO:0005634">
    <property type="term" value="C:nucleus"/>
    <property type="evidence" value="ECO:0007669"/>
    <property type="project" value="TreeGrafter"/>
</dbReference>
<dbReference type="Pfam" id="PF14768">
    <property type="entry name" value="RPA_interact_C"/>
    <property type="match status" value="1"/>
</dbReference>
<evidence type="ECO:0000313" key="6">
    <source>
        <dbReference type="EMBL" id="KAF0972487.1"/>
    </source>
</evidence>
<dbReference type="RefSeq" id="XP_044557201.1">
    <property type="nucleotide sequence ID" value="XM_044713343.1"/>
</dbReference>
<reference evidence="6 7" key="1">
    <citation type="journal article" date="2019" name="Sci. Rep.">
        <title>Nanopore sequencing improves the draft genome of the human pathogenic amoeba Naegleria fowleri.</title>
        <authorList>
            <person name="Liechti N."/>
            <person name="Schurch N."/>
            <person name="Bruggmann R."/>
            <person name="Wittwer M."/>
        </authorList>
    </citation>
    <scope>NUCLEOTIDE SEQUENCE [LARGE SCALE GENOMIC DNA]</scope>
    <source>
        <strain evidence="6 7">ATCC 30894</strain>
    </source>
</reference>
<dbReference type="GO" id="GO:0006606">
    <property type="term" value="P:protein import into nucleus"/>
    <property type="evidence" value="ECO:0007669"/>
    <property type="project" value="TreeGrafter"/>
</dbReference>
<feature type="domain" description="RPA-interacting protein C-terminal" evidence="5">
    <location>
        <begin position="165"/>
        <end position="244"/>
    </location>
</feature>
<evidence type="ECO:0000256" key="1">
    <source>
        <dbReference type="ARBA" id="ARBA00022723"/>
    </source>
</evidence>
<dbReference type="EMBL" id="VFQX01000068">
    <property type="protein sequence ID" value="KAF0972487.1"/>
    <property type="molecule type" value="Genomic_DNA"/>
</dbReference>
<dbReference type="GeneID" id="68116606"/>
<dbReference type="VEuPathDB" id="AmoebaDB:NF0102480"/>
<dbReference type="AlphaFoldDB" id="A0A6A5B2S6"/>
<name>A0A6A5B2S6_NAEFO</name>
<accession>A0A6A5B2S6</accession>
<feature type="region of interest" description="Disordered" evidence="4">
    <location>
        <begin position="1"/>
        <end position="34"/>
    </location>
</feature>
<dbReference type="OrthoDB" id="435311at2759"/>
<evidence type="ECO:0000256" key="3">
    <source>
        <dbReference type="ARBA" id="ARBA00022833"/>
    </source>
</evidence>
<keyword evidence="7" id="KW-1185">Reference proteome</keyword>
<keyword evidence="3" id="KW-0862">Zinc</keyword>
<keyword evidence="1" id="KW-0479">Metal-binding</keyword>
<evidence type="ECO:0000256" key="4">
    <source>
        <dbReference type="SAM" id="MobiDB-lite"/>
    </source>
</evidence>
<dbReference type="VEuPathDB" id="AmoebaDB:NfTy_062050"/>
<dbReference type="GO" id="GO:0008270">
    <property type="term" value="F:zinc ion binding"/>
    <property type="evidence" value="ECO:0007669"/>
    <property type="project" value="UniProtKB-KW"/>
</dbReference>
<dbReference type="InterPro" id="IPR028159">
    <property type="entry name" value="RPA_interact_C_dom"/>
</dbReference>
<proteinExistence type="predicted"/>
<gene>
    <name evidence="6" type="ORF">FDP41_009390</name>
</gene>
<dbReference type="InterPro" id="IPR028156">
    <property type="entry name" value="RIP"/>
</dbReference>
<dbReference type="VEuPathDB" id="AmoebaDB:FDP41_009390"/>